<evidence type="ECO:0000256" key="15">
    <source>
        <dbReference type="SAM" id="Phobius"/>
    </source>
</evidence>
<evidence type="ECO:0000256" key="7">
    <source>
        <dbReference type="ARBA" id="ARBA00022982"/>
    </source>
</evidence>
<protein>
    <recommendedName>
        <fullName evidence="3">ferric-chelate reductase (NADPH)</fullName>
        <ecNumber evidence="3">1.16.1.9</ecNumber>
    </recommendedName>
</protein>
<comment type="caution">
    <text evidence="17">The sequence shown here is derived from an EMBL/GenBank/DDBJ whole genome shotgun (WGS) entry which is preliminary data.</text>
</comment>
<dbReference type="InterPro" id="IPR013121">
    <property type="entry name" value="Fe_red_NAD-bd_6"/>
</dbReference>
<gene>
    <name evidence="17" type="primary">FRP1</name>
    <name evidence="17" type="ORF">Q9L58_004959</name>
</gene>
<keyword evidence="6 15" id="KW-0812">Transmembrane</keyword>
<evidence type="ECO:0000256" key="13">
    <source>
        <dbReference type="ARBA" id="ARBA00048483"/>
    </source>
</evidence>
<sequence length="665" mass="74046">MSHSGGGMAMEEPPDDRYLAKIYWMFVGSAIAFASIIHLIDRLVYYQRLSTVSARPKTPLLRWYATATAITREAVYFTAPLIPSLHKRYPRLAALPPFGRTLLITANLALLLSLAFYGFDVLDRHNWEAIGVRCGWITITQLPLIFLLAGKRNLIGYVTGTSYERLNWIHRWVSRSMFLTATIHFGHFLRTWAQYNYVERKFKIDLISRRGLGAWCVLLWIVLSSFAPIRGWRYEFFVIQHIISVLGFTVMVMLHAPKMAQHFVWLPVGIFFLDRLLRFVFLMWNNICLFRGASRSLLACKATFHPLSARATKVSIANPSFNWSPGQHALLTLPSLTGLQSHPFSIISLPSDKALEFIVRAQEGATHKLFSHATGSLPPVSNLTKTVIVDGPYGRVREMEQFDTVVLLAGGTGACFIVPLLRDLVRRRREQLSTVTRRVRLVWVIRERSQIGWFERELSEAVDSVAKIEDFVLEMSIYITCDDSLAMDNTGAGKGDIQKSTSAQESEESLAPQKLGPDALPQRDDTIVEEAELCDDDDGKTCCCQDIVEDEDAISYTSTTPGSCCCCGKPKPTSTSTDVLKNTPPVAATLLLPKEVNIVSGRPAVRTIIGKQLEKGCGETAVVVCGPLGLIDAVRMAVVGLSDERAVHKGTGAQGVYLHCEAFCI</sequence>
<dbReference type="InterPro" id="IPR039261">
    <property type="entry name" value="FNR_nucleotide-bd"/>
</dbReference>
<evidence type="ECO:0000256" key="4">
    <source>
        <dbReference type="ARBA" id="ARBA00022448"/>
    </source>
</evidence>
<evidence type="ECO:0000256" key="14">
    <source>
        <dbReference type="SAM" id="MobiDB-lite"/>
    </source>
</evidence>
<keyword evidence="7" id="KW-0249">Electron transport</keyword>
<dbReference type="SUPFAM" id="SSF63380">
    <property type="entry name" value="Riboflavin synthase domain-like"/>
    <property type="match status" value="1"/>
</dbReference>
<keyword evidence="10" id="KW-0406">Ion transport</keyword>
<dbReference type="Pfam" id="PF08022">
    <property type="entry name" value="FAD_binding_8"/>
    <property type="match status" value="1"/>
</dbReference>
<feature type="transmembrane region" description="Helical" evidence="15">
    <location>
        <begin position="212"/>
        <end position="230"/>
    </location>
</feature>
<keyword evidence="9" id="KW-0560">Oxidoreductase</keyword>
<evidence type="ECO:0000256" key="6">
    <source>
        <dbReference type="ARBA" id="ARBA00022692"/>
    </source>
</evidence>
<dbReference type="EMBL" id="JBBBZM010000057">
    <property type="protein sequence ID" value="KAL0636053.1"/>
    <property type="molecule type" value="Genomic_DNA"/>
</dbReference>
<evidence type="ECO:0000313" key="18">
    <source>
        <dbReference type="Proteomes" id="UP001447188"/>
    </source>
</evidence>
<comment type="similarity">
    <text evidence="2">Belongs to the ferric reductase (FRE) family.</text>
</comment>
<keyword evidence="18" id="KW-1185">Reference proteome</keyword>
<evidence type="ECO:0000256" key="8">
    <source>
        <dbReference type="ARBA" id="ARBA00022989"/>
    </source>
</evidence>
<dbReference type="EC" id="1.16.1.9" evidence="3"/>
<proteinExistence type="inferred from homology"/>
<name>A0ABR3GJM6_9PEZI</name>
<dbReference type="InterPro" id="IPR051410">
    <property type="entry name" value="Ferric/Cupric_Reductase"/>
</dbReference>
<dbReference type="PROSITE" id="PS51384">
    <property type="entry name" value="FAD_FR"/>
    <property type="match status" value="1"/>
</dbReference>
<evidence type="ECO:0000256" key="1">
    <source>
        <dbReference type="ARBA" id="ARBA00004651"/>
    </source>
</evidence>
<feature type="transmembrane region" description="Helical" evidence="15">
    <location>
        <begin position="102"/>
        <end position="122"/>
    </location>
</feature>
<evidence type="ECO:0000256" key="3">
    <source>
        <dbReference type="ARBA" id="ARBA00012668"/>
    </source>
</evidence>
<dbReference type="Pfam" id="PF08030">
    <property type="entry name" value="NAD_binding_6"/>
    <property type="match status" value="1"/>
</dbReference>
<dbReference type="InterPro" id="IPR013112">
    <property type="entry name" value="FAD-bd_8"/>
</dbReference>
<evidence type="ECO:0000313" key="17">
    <source>
        <dbReference type="EMBL" id="KAL0636053.1"/>
    </source>
</evidence>
<comment type="subcellular location">
    <subcellularLocation>
        <location evidence="1">Cell membrane</location>
        <topology evidence="1">Multi-pass membrane protein</topology>
    </subcellularLocation>
</comment>
<dbReference type="Gene3D" id="3.40.50.80">
    <property type="entry name" value="Nucleotide-binding domain of ferredoxin-NADP reductase (FNR) module"/>
    <property type="match status" value="1"/>
</dbReference>
<dbReference type="PANTHER" id="PTHR32361">
    <property type="entry name" value="FERRIC/CUPRIC REDUCTASE TRANSMEMBRANE COMPONENT"/>
    <property type="match status" value="1"/>
</dbReference>
<keyword evidence="12" id="KW-0325">Glycoprotein</keyword>
<dbReference type="SFLD" id="SFLDG01168">
    <property type="entry name" value="Ferric_reductase_subgroup_(FRE"/>
    <property type="match status" value="1"/>
</dbReference>
<dbReference type="Proteomes" id="UP001447188">
    <property type="component" value="Unassembled WGS sequence"/>
</dbReference>
<keyword evidence="8 15" id="KW-1133">Transmembrane helix</keyword>
<dbReference type="InterPro" id="IPR017938">
    <property type="entry name" value="Riboflavin_synthase-like_b-brl"/>
</dbReference>
<feature type="domain" description="FAD-binding FR-type" evidence="16">
    <location>
        <begin position="294"/>
        <end position="399"/>
    </location>
</feature>
<evidence type="ECO:0000256" key="11">
    <source>
        <dbReference type="ARBA" id="ARBA00023136"/>
    </source>
</evidence>
<evidence type="ECO:0000259" key="16">
    <source>
        <dbReference type="PROSITE" id="PS51384"/>
    </source>
</evidence>
<evidence type="ECO:0000256" key="2">
    <source>
        <dbReference type="ARBA" id="ARBA00006278"/>
    </source>
</evidence>
<feature type="transmembrane region" description="Helical" evidence="15">
    <location>
        <begin position="134"/>
        <end position="152"/>
    </location>
</feature>
<organism evidence="17 18">
    <name type="scientific">Discina gigas</name>
    <dbReference type="NCBI Taxonomy" id="1032678"/>
    <lineage>
        <taxon>Eukaryota</taxon>
        <taxon>Fungi</taxon>
        <taxon>Dikarya</taxon>
        <taxon>Ascomycota</taxon>
        <taxon>Pezizomycotina</taxon>
        <taxon>Pezizomycetes</taxon>
        <taxon>Pezizales</taxon>
        <taxon>Discinaceae</taxon>
        <taxon>Discina</taxon>
    </lineage>
</organism>
<evidence type="ECO:0000256" key="5">
    <source>
        <dbReference type="ARBA" id="ARBA00022475"/>
    </source>
</evidence>
<dbReference type="Pfam" id="PF01794">
    <property type="entry name" value="Ferric_reduct"/>
    <property type="match status" value="1"/>
</dbReference>
<keyword evidence="11 15" id="KW-0472">Membrane</keyword>
<evidence type="ECO:0000256" key="9">
    <source>
        <dbReference type="ARBA" id="ARBA00023002"/>
    </source>
</evidence>
<feature type="transmembrane region" description="Helical" evidence="15">
    <location>
        <begin position="236"/>
        <end position="256"/>
    </location>
</feature>
<reference evidence="17 18" key="1">
    <citation type="submission" date="2024-02" db="EMBL/GenBank/DDBJ databases">
        <title>Discinaceae phylogenomics.</title>
        <authorList>
            <person name="Dirks A.C."/>
            <person name="James T.Y."/>
        </authorList>
    </citation>
    <scope>NUCLEOTIDE SEQUENCE [LARGE SCALE GENOMIC DNA]</scope>
    <source>
        <strain evidence="17 18">ACD0624</strain>
    </source>
</reference>
<dbReference type="PANTHER" id="PTHR32361:SF9">
    <property type="entry name" value="FERRIC REDUCTASE TRANSMEMBRANE COMPONENT 3-RELATED"/>
    <property type="match status" value="1"/>
</dbReference>
<dbReference type="Gene3D" id="2.40.30.10">
    <property type="entry name" value="Translation factors"/>
    <property type="match status" value="1"/>
</dbReference>
<dbReference type="SFLD" id="SFLDS00052">
    <property type="entry name" value="Ferric_Reductase_Domain"/>
    <property type="match status" value="1"/>
</dbReference>
<feature type="region of interest" description="Disordered" evidence="14">
    <location>
        <begin position="492"/>
        <end position="521"/>
    </location>
</feature>
<feature type="transmembrane region" description="Helical" evidence="15">
    <location>
        <begin position="263"/>
        <end position="284"/>
    </location>
</feature>
<accession>A0ABR3GJM6</accession>
<comment type="catalytic activity">
    <reaction evidence="13">
        <text>2 a Fe(II)-siderophore + NADP(+) + H(+) = 2 a Fe(III)-siderophore + NADPH</text>
        <dbReference type="Rhea" id="RHEA:28795"/>
        <dbReference type="Rhea" id="RHEA-COMP:11342"/>
        <dbReference type="Rhea" id="RHEA-COMP:11344"/>
        <dbReference type="ChEBI" id="CHEBI:15378"/>
        <dbReference type="ChEBI" id="CHEBI:29033"/>
        <dbReference type="ChEBI" id="CHEBI:29034"/>
        <dbReference type="ChEBI" id="CHEBI:57783"/>
        <dbReference type="ChEBI" id="CHEBI:58349"/>
        <dbReference type="EC" id="1.16.1.9"/>
    </reaction>
</comment>
<keyword evidence="4" id="KW-0813">Transport</keyword>
<keyword evidence="5" id="KW-1003">Cell membrane</keyword>
<evidence type="ECO:0000256" key="10">
    <source>
        <dbReference type="ARBA" id="ARBA00023065"/>
    </source>
</evidence>
<dbReference type="InterPro" id="IPR013130">
    <property type="entry name" value="Fe3_Rdtase_TM_dom"/>
</dbReference>
<dbReference type="CDD" id="cd06186">
    <property type="entry name" value="NOX_Duox_like_FAD_NADP"/>
    <property type="match status" value="1"/>
</dbReference>
<dbReference type="SUPFAM" id="SSF52343">
    <property type="entry name" value="Ferredoxin reductase-like, C-terminal NADP-linked domain"/>
    <property type="match status" value="1"/>
</dbReference>
<feature type="transmembrane region" description="Helical" evidence="15">
    <location>
        <begin position="22"/>
        <end position="40"/>
    </location>
</feature>
<evidence type="ECO:0000256" key="12">
    <source>
        <dbReference type="ARBA" id="ARBA00023180"/>
    </source>
</evidence>
<dbReference type="InterPro" id="IPR017927">
    <property type="entry name" value="FAD-bd_FR_type"/>
</dbReference>